<sequence length="329" mass="34709">MDVPGGVPVAHPAADGHQPWTSYTTTAVPLAEIDDVRADWHERPEVVRGDATPLFFFSFFLAELVGLTAIFLYIMVPLVIEEADDWALRGVFGLFVSIMVLGASGLYYCYHRAVAVSSTRGHALPCNTLSTDDAAVRIGNALNDDRAALHVVMACYHTHPRGVPALGLTDNTVSWTGRQPLQGLTAVAGHPSTALEEVLPQVGGAPGGTAAAAAKPVRLFLYARGVLSAAAAEVVASQVDAFVAAHRHRDRHHAVAVQLVMPPGWGPRLTVTPPGPGAAPLLARPAAWAVASAVGLAWAYELACRSAMDSRQLTLCRSFVVTPKGGHVD</sequence>
<comment type="caution">
    <text evidence="1">The sequence shown here is derived from an EMBL/GenBank/DDBJ whole genome shotgun (WGS) entry which is preliminary data.</text>
</comment>
<accession>A0ACC3BW62</accession>
<gene>
    <name evidence="1" type="ORF">I4F81_004835</name>
</gene>
<reference evidence="1" key="1">
    <citation type="submission" date="2019-11" db="EMBL/GenBank/DDBJ databases">
        <title>Nori genome reveals adaptations in red seaweeds to the harsh intertidal environment.</title>
        <authorList>
            <person name="Wang D."/>
            <person name="Mao Y."/>
        </authorList>
    </citation>
    <scope>NUCLEOTIDE SEQUENCE</scope>
    <source>
        <tissue evidence="1">Gametophyte</tissue>
    </source>
</reference>
<proteinExistence type="predicted"/>
<evidence type="ECO:0000313" key="1">
    <source>
        <dbReference type="EMBL" id="KAK1862261.1"/>
    </source>
</evidence>
<keyword evidence="2" id="KW-1185">Reference proteome</keyword>
<evidence type="ECO:0000313" key="2">
    <source>
        <dbReference type="Proteomes" id="UP000798662"/>
    </source>
</evidence>
<dbReference type="EMBL" id="CM020618">
    <property type="protein sequence ID" value="KAK1862261.1"/>
    <property type="molecule type" value="Genomic_DNA"/>
</dbReference>
<name>A0ACC3BW62_PYRYE</name>
<organism evidence="1 2">
    <name type="scientific">Pyropia yezoensis</name>
    <name type="common">Susabi-nori</name>
    <name type="synonym">Porphyra yezoensis</name>
    <dbReference type="NCBI Taxonomy" id="2788"/>
    <lineage>
        <taxon>Eukaryota</taxon>
        <taxon>Rhodophyta</taxon>
        <taxon>Bangiophyceae</taxon>
        <taxon>Bangiales</taxon>
        <taxon>Bangiaceae</taxon>
        <taxon>Pyropia</taxon>
    </lineage>
</organism>
<protein>
    <submittedName>
        <fullName evidence="1">Uncharacterized protein</fullName>
    </submittedName>
</protein>
<dbReference type="Proteomes" id="UP000798662">
    <property type="component" value="Chromosome 1"/>
</dbReference>